<keyword evidence="3" id="KW-1185">Reference proteome</keyword>
<feature type="region of interest" description="Disordered" evidence="1">
    <location>
        <begin position="164"/>
        <end position="191"/>
    </location>
</feature>
<evidence type="ECO:0000313" key="3">
    <source>
        <dbReference type="Proteomes" id="UP000054107"/>
    </source>
</evidence>
<organism evidence="2 3">
    <name type="scientific">Parasitella parasitica</name>
    <dbReference type="NCBI Taxonomy" id="35722"/>
    <lineage>
        <taxon>Eukaryota</taxon>
        <taxon>Fungi</taxon>
        <taxon>Fungi incertae sedis</taxon>
        <taxon>Mucoromycota</taxon>
        <taxon>Mucoromycotina</taxon>
        <taxon>Mucoromycetes</taxon>
        <taxon>Mucorales</taxon>
        <taxon>Mucorineae</taxon>
        <taxon>Mucoraceae</taxon>
        <taxon>Parasitella</taxon>
    </lineage>
</organism>
<accession>A0A0B7N9M5</accession>
<dbReference type="Proteomes" id="UP000054107">
    <property type="component" value="Unassembled WGS sequence"/>
</dbReference>
<name>A0A0B7N9M5_9FUNG</name>
<dbReference type="EMBL" id="LN727315">
    <property type="protein sequence ID" value="CEP12090.1"/>
    <property type="molecule type" value="Genomic_DNA"/>
</dbReference>
<sequence length="319" mass="36125">MEIATIFSITQHSWLTWTRLCGYKLYLDAKISIPLPISLPPQDKIVATSKPPAAQSSSRRIGTNYDTLIEDTVRQQLRPSSNSRCRLLVARRKWWRIAKKSLKKRCWQMETKAKETRLGWQQSSTPGKNARIHSAELLVDELMELFTAEEKIDIAEAEEKSIAANVEEKVTGDEAKQDSGDDQPQEKEEVSEVKEYRVVSKTLKGIIKESFDYQLLFQRMEGLQDSCHKTMKMHQQNTAFITFAGKWSGSGNRDSNGANNIAMIGFSSLISEDSLPLPAFRRTQSSKYALSALFLSHQTHGEDRIPTKGGDIFGVPRDR</sequence>
<evidence type="ECO:0000313" key="2">
    <source>
        <dbReference type="EMBL" id="CEP12090.1"/>
    </source>
</evidence>
<gene>
    <name evidence="2" type="primary">PARPA_06003.1 scaffold 20352</name>
</gene>
<reference evidence="2 3" key="1">
    <citation type="submission" date="2014-09" db="EMBL/GenBank/DDBJ databases">
        <authorList>
            <person name="Ellenberger Sabrina"/>
        </authorList>
    </citation>
    <scope>NUCLEOTIDE SEQUENCE [LARGE SCALE GENOMIC DNA]</scope>
    <source>
        <strain evidence="2 3">CBS 412.66</strain>
    </source>
</reference>
<dbReference type="AlphaFoldDB" id="A0A0B7N9M5"/>
<proteinExistence type="predicted"/>
<evidence type="ECO:0000256" key="1">
    <source>
        <dbReference type="SAM" id="MobiDB-lite"/>
    </source>
</evidence>
<protein>
    <submittedName>
        <fullName evidence="2">Uncharacterized protein</fullName>
    </submittedName>
</protein>